<keyword evidence="1" id="KW-0285">Flavoprotein</keyword>
<evidence type="ECO:0000256" key="2">
    <source>
        <dbReference type="ARBA" id="ARBA00022643"/>
    </source>
</evidence>
<dbReference type="Proteomes" id="UP000237749">
    <property type="component" value="Unassembled WGS sequence"/>
</dbReference>
<gene>
    <name evidence="4" type="ORF">BXY41_106170</name>
</gene>
<organism evidence="4 5">
    <name type="scientific">Lacrimispora xylanisolvens</name>
    <dbReference type="NCBI Taxonomy" id="384636"/>
    <lineage>
        <taxon>Bacteria</taxon>
        <taxon>Bacillati</taxon>
        <taxon>Bacillota</taxon>
        <taxon>Clostridia</taxon>
        <taxon>Lachnospirales</taxon>
        <taxon>Lachnospiraceae</taxon>
        <taxon>Lacrimispora</taxon>
    </lineage>
</organism>
<reference evidence="4 5" key="1">
    <citation type="submission" date="2018-02" db="EMBL/GenBank/DDBJ databases">
        <title>Genomic Encyclopedia of Archaeal and Bacterial Type Strains, Phase II (KMG-II): from individual species to whole genera.</title>
        <authorList>
            <person name="Goeker M."/>
        </authorList>
    </citation>
    <scope>NUCLEOTIDE SEQUENCE [LARGE SCALE GENOMIC DNA]</scope>
    <source>
        <strain evidence="4 5">DSM 3808</strain>
    </source>
</reference>
<dbReference type="SUPFAM" id="SSF52218">
    <property type="entry name" value="Flavoproteins"/>
    <property type="match status" value="1"/>
</dbReference>
<keyword evidence="5" id="KW-1185">Reference proteome</keyword>
<dbReference type="PANTHER" id="PTHR43278:SF2">
    <property type="entry name" value="IRON-SULFUR FLAVOPROTEIN"/>
    <property type="match status" value="1"/>
</dbReference>
<feature type="domain" description="NADPH-dependent FMN reductase-like" evidence="3">
    <location>
        <begin position="3"/>
        <end position="121"/>
    </location>
</feature>
<dbReference type="Pfam" id="PF03358">
    <property type="entry name" value="FMN_red"/>
    <property type="match status" value="1"/>
</dbReference>
<evidence type="ECO:0000259" key="3">
    <source>
        <dbReference type="Pfam" id="PF03358"/>
    </source>
</evidence>
<evidence type="ECO:0000313" key="5">
    <source>
        <dbReference type="Proteomes" id="UP000237749"/>
    </source>
</evidence>
<comment type="caution">
    <text evidence="4">The sequence shown here is derived from an EMBL/GenBank/DDBJ whole genome shotgun (WGS) entry which is preliminary data.</text>
</comment>
<dbReference type="PANTHER" id="PTHR43278">
    <property type="entry name" value="NAD(P)H-DEPENDENT FMN-CONTAINING OXIDOREDUCTASE YWQN-RELATED"/>
    <property type="match status" value="1"/>
</dbReference>
<dbReference type="InterPro" id="IPR051796">
    <property type="entry name" value="ISF_SsuE-like"/>
</dbReference>
<dbReference type="AlphaFoldDB" id="A0A2S6HSB5"/>
<dbReference type="OrthoDB" id="5767802at2"/>
<sequence>MGKIVVFKGSPRKNGYSTKLVEQVISGAKDAGMEVITYDLNDDGIKGCQSCFYCRANDGCAIKDNLQTMYGEIAACDGIVASFPIYFAGINGQSKTWMDRLYPVVNADYSPRYPGKKVVTVYAQGNPDKEMFKQVTESTDSLIKLLGWELESSLLVYGSGVPDYKIPQELLDEAYEAGKRLVQ</sequence>
<dbReference type="GO" id="GO:0016491">
    <property type="term" value="F:oxidoreductase activity"/>
    <property type="evidence" value="ECO:0007669"/>
    <property type="project" value="InterPro"/>
</dbReference>
<evidence type="ECO:0000256" key="1">
    <source>
        <dbReference type="ARBA" id="ARBA00022630"/>
    </source>
</evidence>
<protein>
    <submittedName>
        <fullName evidence="4">NADPH-dependent FMN reductase</fullName>
    </submittedName>
</protein>
<dbReference type="EMBL" id="PTJA01000006">
    <property type="protein sequence ID" value="PPK80580.1"/>
    <property type="molecule type" value="Genomic_DNA"/>
</dbReference>
<dbReference type="Gene3D" id="3.40.50.360">
    <property type="match status" value="1"/>
</dbReference>
<name>A0A2S6HSB5_9FIRM</name>
<dbReference type="RefSeq" id="WP_104437273.1">
    <property type="nucleotide sequence ID" value="NZ_PTJA01000006.1"/>
</dbReference>
<dbReference type="InterPro" id="IPR029039">
    <property type="entry name" value="Flavoprotein-like_sf"/>
</dbReference>
<dbReference type="InterPro" id="IPR005025">
    <property type="entry name" value="FMN_Rdtase-like_dom"/>
</dbReference>
<evidence type="ECO:0000313" key="4">
    <source>
        <dbReference type="EMBL" id="PPK80580.1"/>
    </source>
</evidence>
<keyword evidence="2" id="KW-0288">FMN</keyword>
<proteinExistence type="predicted"/>
<accession>A0A2S6HSB5</accession>